<feature type="region of interest" description="Disordered" evidence="2">
    <location>
        <begin position="1268"/>
        <end position="1316"/>
    </location>
</feature>
<feature type="compositionally biased region" description="Basic and acidic residues" evidence="2">
    <location>
        <begin position="1434"/>
        <end position="1444"/>
    </location>
</feature>
<dbReference type="PANTHER" id="PTHR18871">
    <property type="entry name" value="CENTROSOMAL PROTEIN OF 112 KDA"/>
    <property type="match status" value="1"/>
</dbReference>
<feature type="compositionally biased region" description="Polar residues" evidence="2">
    <location>
        <begin position="437"/>
        <end position="449"/>
    </location>
</feature>
<feature type="compositionally biased region" description="Low complexity" evidence="2">
    <location>
        <begin position="3331"/>
        <end position="3346"/>
    </location>
</feature>
<feature type="region of interest" description="Disordered" evidence="2">
    <location>
        <begin position="3106"/>
        <end position="3166"/>
    </location>
</feature>
<feature type="compositionally biased region" description="Basic and acidic residues" evidence="2">
    <location>
        <begin position="924"/>
        <end position="935"/>
    </location>
</feature>
<feature type="compositionally biased region" description="Gly residues" evidence="2">
    <location>
        <begin position="3279"/>
        <end position="3313"/>
    </location>
</feature>
<feature type="coiled-coil region" evidence="1">
    <location>
        <begin position="2345"/>
        <end position="2372"/>
    </location>
</feature>
<feature type="compositionally biased region" description="Basic and acidic residues" evidence="2">
    <location>
        <begin position="318"/>
        <end position="328"/>
    </location>
</feature>
<feature type="region of interest" description="Disordered" evidence="2">
    <location>
        <begin position="287"/>
        <end position="475"/>
    </location>
</feature>
<feature type="compositionally biased region" description="Basic and acidic residues" evidence="2">
    <location>
        <begin position="396"/>
        <end position="405"/>
    </location>
</feature>
<proteinExistence type="predicted"/>
<name>A0A8J4GX05_9CHLO</name>
<feature type="compositionally biased region" description="Low complexity" evidence="2">
    <location>
        <begin position="1339"/>
        <end position="1351"/>
    </location>
</feature>
<feature type="compositionally biased region" description="Polar residues" evidence="2">
    <location>
        <begin position="1204"/>
        <end position="1215"/>
    </location>
</feature>
<feature type="region of interest" description="Disordered" evidence="2">
    <location>
        <begin position="489"/>
        <end position="516"/>
    </location>
</feature>
<feature type="region of interest" description="Disordered" evidence="2">
    <location>
        <begin position="1065"/>
        <end position="1097"/>
    </location>
</feature>
<dbReference type="PANTHER" id="PTHR18871:SF2">
    <property type="entry name" value="CENTROSOMAL PROTEIN OF 112 KDA"/>
    <property type="match status" value="1"/>
</dbReference>
<sequence length="3514" mass="368559">MQRPDSSLDQQFQQAAAQLTLLALSQPRAAKLRVQAWLAKLREPTSNVVWKRNRNLYCALLLAQLQQGQLEPPFTVMPPDGSLPNLPNHLLYRALSPCHTATQPRSSSPVGGAAQQPHANLDPDQLQGLVQTFHSNMQARGFDLTRSRAGSAGQREVVGRPVSEEPAARDGLVRKGLQGSPAMQPGCGCSGARISLPTDAPGDTAPASTQSSGQSGCNRPYAGTEEDAAKLAVHPGDKFTQAHRDQNCAVYDARAEWAAPGAGGNASYADKDAAAREVEIVARMAAGQWQQQEGEEQRQAKEEDEQRRRQQQQAEQQRQAREEDEWRRRQQQQAEQQRQAREEDEWRRRQQQQAEQQRQAREEEWRRRQQQQAEQQRQAREEDEQRRRQQQAEQQRLAREEETRLRRQQQQQQRRASAKAQLDDVISRYNDARRQWVSPQRVDSANTRLGGQAGGAARSPPTAAAPPELWRQGSGSTAIVTVTRLLDKDGTSGRLSLGSHGGAHGSSPEAGSERVHSWDATALRRSATPENLGHDQARTLQLESRHAGSRISSSLDYRGKGTVGTELKAGWADGWGGSGIAGVSHAATTHDRLPSPGARSGTSWKTQPLYNMFASPRDQVLPHYHSTVSYSPPSGSPPSVRVRRRSQSSSPTASPSGRKIRSFPDPAITYSVTRKMRSSPQALEALVKEALAPAANVAITPSSGTGVGVGATVLVPQPLAYDSGTTRRHSARTKFEFSGLITSLLPPPPVARAAEAVPQLQHLAERDSPRFWQASSGSLPDGARHADAEGYVSRHGTGGGGGPVNTVTSNVTFPRGHGDFESPGSSFRSVSPRAAARTVQTHSAQPATFGMVYEGSNFVGSAVTGQSSLQSFALLLASPPASPRRLAAKAAAAIAARPSPQRYAPPGARAPSADPGLGGPRRGKSQDARSTERIRRGGTSSASAARSRPVSAPSSRLASMTSARPASVPASSRFVPARRSAAPVRPRLSGSGPAVTPAAPPEVQPADVAAATTATERARSFHTSRAPSTQLSSLRGFTTTSSIVASMPSSTQLTEMARQNLAANLPPKLSFGSNNGSSRGAALQRSGSSLGAGVRSNAGCADVSESARADGAGSGDFVGSLGLLDLNESSVALSRSGAACRDSRSSQTSKSAGSAETSLPTIMGKNAAIGQPSLRSGRYGLRGEANMLASSSNIDQKEGFGRGTATSAQAKSSDGLTGLSGGFAKTTDAYEHAPSIGQGGALGHETDASRQAGSNHGLAELGESFGRGVDASEQTRNNYGFTGLGEGFGSSADTNGQARNNERSSRPSVGFGDSMGASESSGGFIWAGGAIVRGRETSGQKSSGGRSRVSGGLTGSGEPSQLARSTDSLTALADDVELNMRRMLSETMPAAPVYDVQSSRSIEIVGGGWMVGSNIDERRASSGRGVMGFIRPYGDSDKRSEHAAGADSGSNAESRRVASADPLPGFSGLPQRETPVLFPQDVSVAPLAAQKPDIVVETRTAAADRNAGPHDGAFRAAPLPFSLSSQLPCNRPSETQAQPSGAIVSPVASTAGWIGPGGLTLAMRNTFVLSAAEAAGELALLDVEGVIQEFERSLQDHLEFDLRPVSRRGDRPQEHTAAGSGGGTHYGPQSVLYSNSSNGGGGSSGGDAPFHSAASRLADRFALHSALADFRQAFDRLRRRLALHVSDPAVADALYGTSSGGTATSSSGAAHRYSSNPAQLRVNDRYDQLASSTAQHVPWRPGGSTRPASVDSSLRVAAARRAFGTSGNSTEAGLGIIPGGRRASSAERFSRVAAEAVAHYRDDVALLLSRVRAVLRPSVDGAVRGLFRSSNGVGGDTSLQEARDAALRRRLQDLAEDDAAAAMRELGLRRRLVSDVLHALEESAHQLGLQLVTLAAAPINMPPLALSRLRSALHDHLDAAFVAGNTIPGAGGRRDGGATGLSMHAMQSIGTGFGTGVEGRTDGDHRVLGRGGPFATPAAQALRDVVEGMYPSGISDDGGGNGGRYSVPRGHRDSEEADDGGFLAADELATETGGASDKTSEDLASTVGATVASDSLDSETLRARMAMWRREEPQGWLGDTLTLGGDPSKLEPVGEKCFLHQGRAGARMDTCTRSAADDRWRVGCLHQDGVGSPLGLIATPLSTTDAGAGTGGGARETASENISSSVPAIAAPAPASIGILAKAFASPPVDILPTGSAGGNGSTISASPLTSYPRPQLDQEYQRVQAARDDSGCYAIPVMLSAELPSPSSRVSTSPLPSSSIVTSSATVPSTTTTIDTTDAVSQGASTFQVPEWAPLAREPELKQVPAPETPWQSGAGALRLSRELEAALSAVREAAAATARQAAVAAAERQAAQAAARQAAAEAQAAALEAAQVAARQAAAQAAREVALAALAEWQSARACTSEAVLSVTRGEVGIQTVHAQMVEASSGDEEAGLVRRLLEDGGAQTIRLQAQIGELGQRLLEAEEEVIKSDKVADALRKQLAEAQEAAESLKDQLMNAEEAAQKRNWQVEELCRQLAEAQESEAARSQEAEVLRRQLAAVEVAEAASTLQAEDLRNQLTAAKEAAEVVRAEQINDLHNHLDAVKEEVDDARNQLASQRDALDATLREADVLRKQLLEAERAAEDRGREAGELRRQLSFARQAAEKETILIEDLQKRLAEAQAAAEASNAEAASLQGRLEDSQQRVEKADREVGELRQQVAAAKGALEAQVREVEALRSEKIKLQAVVDLNDQRPGELNQRLQAAKQAVEERGRDLLELQQRLVEKQAEAEATSRQVEDLSRQLAVAKEARQVASAAREAATATMLEAAIERQPAQAKRSDIALAMANPAPSLMEIRELAAAAAREAAAAVLREAATAQARDAAVAAAREEAAAAAVQAAQEAAVAAGQGAAAAAAERETAAALVAFAAEAASRLAYTRAALMEASQVAIPFLQTDDPRAPTEHVTVTATSQRHANHVKYDLTSAAPHAYTLPELGMAADGAGPVLPHPTCAIAGHPDASYTLAPQLQSPQSYRAVVREVSPRDTDHVAHQPQSPSPPAVYQPAKARLKSPDGSPPKRGIMVQAHAPSMLLDETCVPAVAAAVAAAAVMHHDASLSAGPALPLLTSTMSPRMPDDDGVDPAQSYDHDGPRKRIRSPRLTRSGGSPMPPLPASSPPPPPPPPRDWARNSLQILPYASNDTRSDGGLRFVHHAKAAVEAAHKVTAVHDVYSSADLALQNFRIRRQQLAASPPARLKRISSITTLSNYDSSLREGSDGSGAHLRDSHEHLPNTVSDSRASGSGSGFSGNGLGGNGVDLDGCGGTGTSGSGNGGSGNGSSTTISHGPGRRHERGSNSGSRNSGAIASSSGNGHGRGNRSSNGDGNGTGSSSGVSSLTHALSLDLDSRRDIQEFQLAKRQLGLVDAAPPLAPTTSLVAPRTLRTVPASPYVHTSQYQQKQSQSGSRSRSASYGSGSSLNGPSALPAGGVPGVRDGVQDRPPQDQLLDPQELAQRLRRLTDRTTQLQQRVAKLTKPLELL</sequence>
<feature type="region of interest" description="Disordered" evidence="2">
    <location>
        <begin position="897"/>
        <end position="1034"/>
    </location>
</feature>
<comment type="caution">
    <text evidence="4">The sequence shown here is derived from an EMBL/GenBank/DDBJ whole genome shotgun (WGS) entry which is preliminary data.</text>
</comment>
<feature type="region of interest" description="Disordered" evidence="2">
    <location>
        <begin position="625"/>
        <end position="666"/>
    </location>
</feature>
<dbReference type="InterPro" id="IPR055310">
    <property type="entry name" value="CEP112"/>
</dbReference>
<feature type="region of interest" description="Disordered" evidence="2">
    <location>
        <begin position="2245"/>
        <end position="2264"/>
    </location>
</feature>
<feature type="compositionally biased region" description="Polar residues" evidence="2">
    <location>
        <begin position="206"/>
        <end position="217"/>
    </location>
</feature>
<feature type="compositionally biased region" description="Low complexity" evidence="2">
    <location>
        <begin position="937"/>
        <end position="989"/>
    </location>
</feature>
<feature type="compositionally biased region" description="Basic and acidic residues" evidence="2">
    <location>
        <begin position="377"/>
        <end position="387"/>
    </location>
</feature>
<feature type="compositionally biased region" description="Basic and acidic residues" evidence="2">
    <location>
        <begin position="295"/>
        <end position="308"/>
    </location>
</feature>
<feature type="compositionally biased region" description="Basic and acidic residues" evidence="2">
    <location>
        <begin position="421"/>
        <end position="434"/>
    </location>
</feature>
<organism evidence="4 5">
    <name type="scientific">Volvox reticuliferus</name>
    <dbReference type="NCBI Taxonomy" id="1737510"/>
    <lineage>
        <taxon>Eukaryota</taxon>
        <taxon>Viridiplantae</taxon>
        <taxon>Chlorophyta</taxon>
        <taxon>core chlorophytes</taxon>
        <taxon>Chlorophyceae</taxon>
        <taxon>CS clade</taxon>
        <taxon>Chlamydomonadales</taxon>
        <taxon>Volvocaceae</taxon>
        <taxon>Volvox</taxon>
    </lineage>
</organism>
<evidence type="ECO:0000313" key="4">
    <source>
        <dbReference type="EMBL" id="GIM15561.1"/>
    </source>
</evidence>
<gene>
    <name evidence="4" type="ORF">Vretimale_18326</name>
</gene>
<feature type="compositionally biased region" description="Basic and acidic residues" evidence="2">
    <location>
        <begin position="358"/>
        <end position="367"/>
    </location>
</feature>
<feature type="compositionally biased region" description="Basic and acidic residues" evidence="2">
    <location>
        <begin position="162"/>
        <end position="173"/>
    </location>
</feature>
<feature type="region of interest" description="Disordered" evidence="2">
    <location>
        <begin position="1431"/>
        <end position="1472"/>
    </location>
</feature>
<feature type="region of interest" description="Disordered" evidence="2">
    <location>
        <begin position="1603"/>
        <end position="1647"/>
    </location>
</feature>
<evidence type="ECO:0000256" key="2">
    <source>
        <dbReference type="SAM" id="MobiDB-lite"/>
    </source>
</evidence>
<feature type="region of interest" description="Disordered" evidence="2">
    <location>
        <begin position="1136"/>
        <end position="1159"/>
    </location>
</feature>
<protein>
    <recommendedName>
        <fullName evidence="3">DUF4485 domain-containing protein</fullName>
    </recommendedName>
</protein>
<feature type="region of interest" description="Disordered" evidence="2">
    <location>
        <begin position="3245"/>
        <end position="3370"/>
    </location>
</feature>
<dbReference type="InterPro" id="IPR027831">
    <property type="entry name" value="DUF4485"/>
</dbReference>
<feature type="compositionally biased region" description="Polar residues" evidence="2">
    <location>
        <begin position="1021"/>
        <end position="1034"/>
    </location>
</feature>
<feature type="region of interest" description="Disordered" evidence="2">
    <location>
        <begin position="99"/>
        <end position="121"/>
    </location>
</feature>
<accession>A0A8J4GX05</accession>
<feature type="compositionally biased region" description="Basic and acidic residues" evidence="2">
    <location>
        <begin position="2678"/>
        <end position="2691"/>
    </location>
</feature>
<feature type="domain" description="DUF4485" evidence="3">
    <location>
        <begin position="8"/>
        <end position="89"/>
    </location>
</feature>
<evidence type="ECO:0000259" key="3">
    <source>
        <dbReference type="Pfam" id="PF14846"/>
    </source>
</evidence>
<feature type="compositionally biased region" description="Basic and acidic residues" evidence="2">
    <location>
        <begin position="3019"/>
        <end position="3029"/>
    </location>
</feature>
<feature type="compositionally biased region" description="Polar residues" evidence="2">
    <location>
        <begin position="1145"/>
        <end position="1159"/>
    </location>
</feature>
<feature type="compositionally biased region" description="Low complexity" evidence="2">
    <location>
        <begin position="647"/>
        <end position="657"/>
    </location>
</feature>
<feature type="compositionally biased region" description="Pro residues" evidence="2">
    <location>
        <begin position="3145"/>
        <end position="3162"/>
    </location>
</feature>
<feature type="coiled-coil region" evidence="1">
    <location>
        <begin position="2447"/>
        <end position="2509"/>
    </location>
</feature>
<evidence type="ECO:0000313" key="5">
    <source>
        <dbReference type="Proteomes" id="UP000722791"/>
    </source>
</evidence>
<feature type="compositionally biased region" description="Basic and acidic residues" evidence="2">
    <location>
        <begin position="3248"/>
        <end position="3267"/>
    </location>
</feature>
<dbReference type="EMBL" id="BNCQ01000066">
    <property type="protein sequence ID" value="GIM15561.1"/>
    <property type="molecule type" value="Genomic_DNA"/>
</dbReference>
<feature type="compositionally biased region" description="Basic and acidic residues" evidence="2">
    <location>
        <begin position="1603"/>
        <end position="1614"/>
    </location>
</feature>
<keyword evidence="1" id="KW-0175">Coiled coil</keyword>
<feature type="region of interest" description="Disordered" evidence="2">
    <location>
        <begin position="2672"/>
        <end position="2691"/>
    </location>
</feature>
<feature type="compositionally biased region" description="Polar residues" evidence="2">
    <location>
        <begin position="99"/>
        <end position="109"/>
    </location>
</feature>
<feature type="region of interest" description="Disordered" evidence="2">
    <location>
        <begin position="144"/>
        <end position="222"/>
    </location>
</feature>
<feature type="compositionally biased region" description="Polar residues" evidence="2">
    <location>
        <begin position="1358"/>
        <end position="1368"/>
    </location>
</feature>
<dbReference type="Gene3D" id="1.10.287.1490">
    <property type="match status" value="1"/>
</dbReference>
<feature type="compositionally biased region" description="Basic and acidic residues" evidence="2">
    <location>
        <begin position="338"/>
        <end position="348"/>
    </location>
</feature>
<feature type="region of interest" description="Disordered" evidence="2">
    <location>
        <begin position="1234"/>
        <end position="1253"/>
    </location>
</feature>
<feature type="compositionally biased region" description="Low complexity" evidence="2">
    <location>
        <begin position="455"/>
        <end position="467"/>
    </location>
</feature>
<feature type="region of interest" description="Disordered" evidence="2">
    <location>
        <begin position="3019"/>
        <end position="3060"/>
    </location>
</feature>
<dbReference type="Proteomes" id="UP000722791">
    <property type="component" value="Unassembled WGS sequence"/>
</dbReference>
<dbReference type="Pfam" id="PF14846">
    <property type="entry name" value="DUF4485"/>
    <property type="match status" value="1"/>
</dbReference>
<feature type="region of interest" description="Disordered" evidence="2">
    <location>
        <begin position="1335"/>
        <end position="1368"/>
    </location>
</feature>
<feature type="region of interest" description="Disordered" evidence="2">
    <location>
        <begin position="1991"/>
        <end position="2018"/>
    </location>
</feature>
<feature type="compositionally biased region" description="Low complexity" evidence="2">
    <location>
        <begin position="626"/>
        <end position="640"/>
    </location>
</feature>
<feature type="region of interest" description="Disordered" evidence="2">
    <location>
        <begin position="3423"/>
        <end position="3484"/>
    </location>
</feature>
<feature type="compositionally biased region" description="Low complexity" evidence="2">
    <location>
        <begin position="3429"/>
        <end position="3452"/>
    </location>
</feature>
<reference evidence="4" key="1">
    <citation type="journal article" date="2021" name="Proc. Natl. Acad. Sci. U.S.A.">
        <title>Three genomes in the algal genus Volvox reveal the fate of a haploid sex-determining region after a transition to homothallism.</title>
        <authorList>
            <person name="Yamamoto K."/>
            <person name="Hamaji T."/>
            <person name="Kawai-Toyooka H."/>
            <person name="Matsuzaki R."/>
            <person name="Takahashi F."/>
            <person name="Nishimura Y."/>
            <person name="Kawachi M."/>
            <person name="Noguchi H."/>
            <person name="Minakuchi Y."/>
            <person name="Umen J.G."/>
            <person name="Toyoda A."/>
            <person name="Nozaki H."/>
        </authorList>
    </citation>
    <scope>NUCLEOTIDE SEQUENCE</scope>
    <source>
        <strain evidence="4">NIES-3785</strain>
    </source>
</reference>
<feature type="region of interest" description="Disordered" evidence="2">
    <location>
        <begin position="1192"/>
        <end position="1217"/>
    </location>
</feature>
<evidence type="ECO:0000256" key="1">
    <source>
        <dbReference type="SAM" id="Coils"/>
    </source>
</evidence>